<evidence type="ECO:0000256" key="1">
    <source>
        <dbReference type="ARBA" id="ARBA00004141"/>
    </source>
</evidence>
<dbReference type="GO" id="GO:0015112">
    <property type="term" value="F:nitrate transmembrane transporter activity"/>
    <property type="evidence" value="ECO:0007669"/>
    <property type="project" value="InterPro"/>
</dbReference>
<dbReference type="EMBL" id="QHKI01000010">
    <property type="protein sequence ID" value="RSM86060.1"/>
    <property type="molecule type" value="Genomic_DNA"/>
</dbReference>
<feature type="transmembrane region" description="Helical" evidence="6">
    <location>
        <begin position="65"/>
        <end position="83"/>
    </location>
</feature>
<dbReference type="InterPro" id="IPR036259">
    <property type="entry name" value="MFS_trans_sf"/>
</dbReference>
<dbReference type="AlphaFoldDB" id="A0A428ZDL0"/>
<dbReference type="Pfam" id="PF07690">
    <property type="entry name" value="MFS_1"/>
    <property type="match status" value="1"/>
</dbReference>
<dbReference type="InterPro" id="IPR011701">
    <property type="entry name" value="MFS"/>
</dbReference>
<dbReference type="CDD" id="cd17341">
    <property type="entry name" value="MFS_NRT2_like"/>
    <property type="match status" value="1"/>
</dbReference>
<feature type="transmembrane region" description="Helical" evidence="6">
    <location>
        <begin position="198"/>
        <end position="217"/>
    </location>
</feature>
<evidence type="ECO:0000256" key="2">
    <source>
        <dbReference type="ARBA" id="ARBA00008432"/>
    </source>
</evidence>
<comment type="caution">
    <text evidence="7">The sequence shown here is derived from an EMBL/GenBank/DDBJ whole genome shotgun (WGS) entry which is preliminary data.</text>
</comment>
<comment type="similarity">
    <text evidence="2">Belongs to the major facilitator superfamily. Nitrate/nitrite porter (TC 2.A.1.8) family.</text>
</comment>
<gene>
    <name evidence="7" type="ORF">DMH04_15450</name>
</gene>
<keyword evidence="4 6" id="KW-1133">Transmembrane helix</keyword>
<feature type="transmembrane region" description="Helical" evidence="6">
    <location>
        <begin position="329"/>
        <end position="351"/>
    </location>
</feature>
<evidence type="ECO:0000313" key="7">
    <source>
        <dbReference type="EMBL" id="RSM86060.1"/>
    </source>
</evidence>
<dbReference type="Proteomes" id="UP000287547">
    <property type="component" value="Unassembled WGS sequence"/>
</dbReference>
<feature type="transmembrane region" description="Helical" evidence="6">
    <location>
        <begin position="160"/>
        <end position="186"/>
    </location>
</feature>
<evidence type="ECO:0000256" key="6">
    <source>
        <dbReference type="SAM" id="Phobius"/>
    </source>
</evidence>
<name>A0A428ZDL0_KIBAR</name>
<dbReference type="RefSeq" id="WP_037250377.1">
    <property type="nucleotide sequence ID" value="NZ_QHKI01000010.1"/>
</dbReference>
<dbReference type="SUPFAM" id="SSF103473">
    <property type="entry name" value="MFS general substrate transporter"/>
    <property type="match status" value="1"/>
</dbReference>
<dbReference type="GO" id="GO:0016020">
    <property type="term" value="C:membrane"/>
    <property type="evidence" value="ECO:0007669"/>
    <property type="project" value="UniProtKB-SubCell"/>
</dbReference>
<proteinExistence type="inferred from homology"/>
<dbReference type="PANTHER" id="PTHR23515">
    <property type="entry name" value="HIGH-AFFINITY NITRATE TRANSPORTER 2.3"/>
    <property type="match status" value="1"/>
</dbReference>
<reference evidence="7 8" key="1">
    <citation type="submission" date="2018-05" db="EMBL/GenBank/DDBJ databases">
        <title>Evolution of GPA BGCs.</title>
        <authorList>
            <person name="Waglechner N."/>
            <person name="Wright G.D."/>
        </authorList>
    </citation>
    <scope>NUCLEOTIDE SEQUENCE [LARGE SCALE GENOMIC DNA]</scope>
    <source>
        <strain evidence="7 8">A82846</strain>
    </source>
</reference>
<keyword evidence="5 6" id="KW-0472">Membrane</keyword>
<evidence type="ECO:0000313" key="8">
    <source>
        <dbReference type="Proteomes" id="UP000287547"/>
    </source>
</evidence>
<evidence type="ECO:0000256" key="4">
    <source>
        <dbReference type="ARBA" id="ARBA00022989"/>
    </source>
</evidence>
<protein>
    <submittedName>
        <fullName evidence="7">MFS transporter</fullName>
    </submittedName>
</protein>
<feature type="transmembrane region" description="Helical" evidence="6">
    <location>
        <begin position="121"/>
        <end position="139"/>
    </location>
</feature>
<feature type="transmembrane region" description="Helical" evidence="6">
    <location>
        <begin position="302"/>
        <end position="323"/>
    </location>
</feature>
<feature type="transmembrane region" description="Helical" evidence="6">
    <location>
        <begin position="238"/>
        <end position="259"/>
    </location>
</feature>
<feature type="transmembrane region" description="Helical" evidence="6">
    <location>
        <begin position="29"/>
        <end position="53"/>
    </location>
</feature>
<sequence>MRDRWITHWEPEDPEFWERSGSRIARRNLIFSIFAEHLGFSVWLMWSVVAVYLPAIGFPFDADQLLWIVAVPNLVGAFMRLPYTAAVAYFGGRTWTVITAAVLLLPLTLLIYCVTTPGTPYWMFLLAAATAGFGGGNFASSMANISYFYPERHKGSALGINAAGGNIGVAVVQVAIPLVIGIALLGTAQQPGLYLQNAAIVYVIPVVAAAICAWLYMDDLAVVRAKLGTQLSALRSKHTWVMSFLYIGTFGSFIGYSAAFPLLINTQFTGGGQYVSFLGPLIGSLSRPAGGWMSDRVGGAKVTAWTFLGLGIGVGGVLLSLAADSFALFLVSFLALFVMSGIGNGSTYRMIPAIFRAEALRADGLITRGQTQAAAVIGLASAIGALGGFLIPRGFGMSITQTGSIVSALLVFLAGYAVCLGATWWFYLRSRSRSLAGV</sequence>
<keyword evidence="3 6" id="KW-0812">Transmembrane</keyword>
<dbReference type="OrthoDB" id="9771451at2"/>
<feature type="transmembrane region" description="Helical" evidence="6">
    <location>
        <begin position="372"/>
        <end position="391"/>
    </location>
</feature>
<organism evidence="7 8">
    <name type="scientific">Kibdelosporangium aridum</name>
    <dbReference type="NCBI Taxonomy" id="2030"/>
    <lineage>
        <taxon>Bacteria</taxon>
        <taxon>Bacillati</taxon>
        <taxon>Actinomycetota</taxon>
        <taxon>Actinomycetes</taxon>
        <taxon>Pseudonocardiales</taxon>
        <taxon>Pseudonocardiaceae</taxon>
        <taxon>Kibdelosporangium</taxon>
    </lineage>
</organism>
<feature type="transmembrane region" description="Helical" evidence="6">
    <location>
        <begin position="403"/>
        <end position="427"/>
    </location>
</feature>
<comment type="subcellular location">
    <subcellularLocation>
        <location evidence="1">Membrane</location>
        <topology evidence="1">Multi-pass membrane protein</topology>
    </subcellularLocation>
</comment>
<evidence type="ECO:0000256" key="5">
    <source>
        <dbReference type="ARBA" id="ARBA00023136"/>
    </source>
</evidence>
<feature type="transmembrane region" description="Helical" evidence="6">
    <location>
        <begin position="95"/>
        <end position="115"/>
    </location>
</feature>
<accession>A0A428ZDL0</accession>
<evidence type="ECO:0000256" key="3">
    <source>
        <dbReference type="ARBA" id="ARBA00022692"/>
    </source>
</evidence>
<dbReference type="Gene3D" id="1.20.1250.20">
    <property type="entry name" value="MFS general substrate transporter like domains"/>
    <property type="match status" value="1"/>
</dbReference>
<dbReference type="InterPro" id="IPR044772">
    <property type="entry name" value="NO3_transporter"/>
</dbReference>